<dbReference type="AlphaFoldDB" id="A0A835RF89"/>
<dbReference type="OrthoDB" id="1896041at2759"/>
<dbReference type="Pfam" id="PF13516">
    <property type="entry name" value="LRR_6"/>
    <property type="match status" value="1"/>
</dbReference>
<dbReference type="EMBL" id="JADCNM010000003">
    <property type="protein sequence ID" value="KAG0491210.1"/>
    <property type="molecule type" value="Genomic_DNA"/>
</dbReference>
<dbReference type="Pfam" id="PF13855">
    <property type="entry name" value="LRR_8"/>
    <property type="match status" value="1"/>
</dbReference>
<name>A0A835RF89_VANPL</name>
<accession>A0A835RF89</accession>
<feature type="chain" id="PRO_5032998872" description="Leucine-rich repeat-containing N-terminal plant-type domain-containing protein" evidence="9">
    <location>
        <begin position="25"/>
        <end position="627"/>
    </location>
</feature>
<proteinExistence type="predicted"/>
<protein>
    <recommendedName>
        <fullName evidence="10">Leucine-rich repeat-containing N-terminal plant-type domain-containing protein</fullName>
    </recommendedName>
</protein>
<evidence type="ECO:0000256" key="4">
    <source>
        <dbReference type="ARBA" id="ARBA00022729"/>
    </source>
</evidence>
<comment type="caution">
    <text evidence="11">The sequence shown here is derived from an EMBL/GenBank/DDBJ whole genome shotgun (WGS) entry which is preliminary data.</text>
</comment>
<evidence type="ECO:0000256" key="6">
    <source>
        <dbReference type="ARBA" id="ARBA00022989"/>
    </source>
</evidence>
<dbReference type="Proteomes" id="UP000639772">
    <property type="component" value="Chromosome 3"/>
</dbReference>
<sequence>MTFPCAKLLLFLSFVVSLCTLVVALNPAVDADEAALLDFKSFITSDPSGILSEWEPAVRNHCEWQGVTCNTTSGRVIRLELTGTRDSPLAGILSGNLGKLTELRILVLRQNSFYGEIPAAAIGRLRLLETFDLSGNNFSGRIPDDIAKLPSLSILDLARNFFDGPIPIGLIGHAHLKYVDLSFNRLSDGININPLGDCTSLNHLKLSSNLLAGEIPHDIGKCSNLRALLLDNNTLQRSIPAELGKIAELRILDVSKNSLTGRIPEELGDCRQLVALVLTNLIGSSIADSSSPSASSTIEEFNAFVGAIPAKVLSLPNLEILWAPRANLGGGLHDLFNPSCALKILNLGQNYFNGSIPELLGSCVNLTYLDLSLNNLQGSIPVSLGVQCMAYFNVSWNLLSGPLIGSSGKSCTASFFPVHLSWGLLKLEDDLLTNYYANLLQIAQENNPFGKVPGGDLLVLHDLSWNDFSGSLPYLMASTGEILSYGLLLNNNGLNGSIPNDFLKSCKGVGGFAVNLSCNQLSGEIGAISDCFVMKRFEAANNDFSGSIPSDISNLLSLSHIDLSGNHLNGSLTNQLGRLTLVETVLLGGNDLSGSIPAELGAMSSLKHLDLSWNSWKVSSPKFSRCH</sequence>
<evidence type="ECO:0000256" key="7">
    <source>
        <dbReference type="ARBA" id="ARBA00023136"/>
    </source>
</evidence>
<evidence type="ECO:0000256" key="5">
    <source>
        <dbReference type="ARBA" id="ARBA00022737"/>
    </source>
</evidence>
<reference evidence="11 12" key="1">
    <citation type="journal article" date="2020" name="Nat. Food">
        <title>A phased Vanilla planifolia genome enables genetic improvement of flavour and production.</title>
        <authorList>
            <person name="Hasing T."/>
            <person name="Tang H."/>
            <person name="Brym M."/>
            <person name="Khazi F."/>
            <person name="Huang T."/>
            <person name="Chambers A.H."/>
        </authorList>
    </citation>
    <scope>NUCLEOTIDE SEQUENCE [LARGE SCALE GENOMIC DNA]</scope>
    <source>
        <tissue evidence="11">Leaf</tissue>
    </source>
</reference>
<evidence type="ECO:0000256" key="2">
    <source>
        <dbReference type="ARBA" id="ARBA00022614"/>
    </source>
</evidence>
<dbReference type="InterPro" id="IPR052595">
    <property type="entry name" value="LRRC69/RLP"/>
</dbReference>
<feature type="signal peptide" evidence="9">
    <location>
        <begin position="1"/>
        <end position="24"/>
    </location>
</feature>
<evidence type="ECO:0000256" key="1">
    <source>
        <dbReference type="ARBA" id="ARBA00004167"/>
    </source>
</evidence>
<evidence type="ECO:0000256" key="3">
    <source>
        <dbReference type="ARBA" id="ARBA00022692"/>
    </source>
</evidence>
<feature type="domain" description="Leucine-rich repeat-containing N-terminal plant-type" evidence="10">
    <location>
        <begin position="30"/>
        <end position="70"/>
    </location>
</feature>
<dbReference type="InterPro" id="IPR001611">
    <property type="entry name" value="Leu-rich_rpt"/>
</dbReference>
<keyword evidence="7" id="KW-0472">Membrane</keyword>
<comment type="subcellular location">
    <subcellularLocation>
        <location evidence="1">Membrane</location>
        <topology evidence="1">Single-pass membrane protein</topology>
    </subcellularLocation>
</comment>
<dbReference type="GO" id="GO:0016020">
    <property type="term" value="C:membrane"/>
    <property type="evidence" value="ECO:0007669"/>
    <property type="project" value="UniProtKB-SubCell"/>
</dbReference>
<dbReference type="SUPFAM" id="SSF52058">
    <property type="entry name" value="L domain-like"/>
    <property type="match status" value="2"/>
</dbReference>
<evidence type="ECO:0000259" key="10">
    <source>
        <dbReference type="Pfam" id="PF08263"/>
    </source>
</evidence>
<gene>
    <name evidence="11" type="ORF">HPP92_008073</name>
</gene>
<keyword evidence="5" id="KW-0677">Repeat</keyword>
<evidence type="ECO:0000313" key="11">
    <source>
        <dbReference type="EMBL" id="KAG0491210.1"/>
    </source>
</evidence>
<evidence type="ECO:0000256" key="9">
    <source>
        <dbReference type="SAM" id="SignalP"/>
    </source>
</evidence>
<keyword evidence="2" id="KW-0433">Leucine-rich repeat</keyword>
<keyword evidence="8" id="KW-0325">Glycoprotein</keyword>
<keyword evidence="4 9" id="KW-0732">Signal</keyword>
<dbReference type="InterPro" id="IPR013210">
    <property type="entry name" value="LRR_N_plant-typ"/>
</dbReference>
<keyword evidence="3" id="KW-0812">Transmembrane</keyword>
<keyword evidence="6" id="KW-1133">Transmembrane helix</keyword>
<dbReference type="Pfam" id="PF00560">
    <property type="entry name" value="LRR_1"/>
    <property type="match status" value="5"/>
</dbReference>
<evidence type="ECO:0000313" key="12">
    <source>
        <dbReference type="Proteomes" id="UP000639772"/>
    </source>
</evidence>
<dbReference type="PANTHER" id="PTHR48057">
    <property type="entry name" value="LEUCINE-RICH REPEAT SERINE/THREONINE-PROTEIN KINASE 1"/>
    <property type="match status" value="1"/>
</dbReference>
<dbReference type="Pfam" id="PF08263">
    <property type="entry name" value="LRRNT_2"/>
    <property type="match status" value="1"/>
</dbReference>
<dbReference type="Gene3D" id="3.80.10.10">
    <property type="entry name" value="Ribonuclease Inhibitor"/>
    <property type="match status" value="4"/>
</dbReference>
<dbReference type="InterPro" id="IPR032675">
    <property type="entry name" value="LRR_dom_sf"/>
</dbReference>
<evidence type="ECO:0000256" key="8">
    <source>
        <dbReference type="ARBA" id="ARBA00023180"/>
    </source>
</evidence>
<dbReference type="FunFam" id="3.80.10.10:FF:000275">
    <property type="entry name" value="Leucine-rich repeat receptor-like protein kinase"/>
    <property type="match status" value="1"/>
</dbReference>
<organism evidence="11 12">
    <name type="scientific">Vanilla planifolia</name>
    <name type="common">Vanilla</name>
    <dbReference type="NCBI Taxonomy" id="51239"/>
    <lineage>
        <taxon>Eukaryota</taxon>
        <taxon>Viridiplantae</taxon>
        <taxon>Streptophyta</taxon>
        <taxon>Embryophyta</taxon>
        <taxon>Tracheophyta</taxon>
        <taxon>Spermatophyta</taxon>
        <taxon>Magnoliopsida</taxon>
        <taxon>Liliopsida</taxon>
        <taxon>Asparagales</taxon>
        <taxon>Orchidaceae</taxon>
        <taxon>Vanilloideae</taxon>
        <taxon>Vanilleae</taxon>
        <taxon>Vanilla</taxon>
    </lineage>
</organism>
<dbReference type="PANTHER" id="PTHR48057:SF19">
    <property type="entry name" value="LEUCINE-RICH REPEAT-CONTAINING N-TERMINAL PLANT-TYPE DOMAIN-CONTAINING PROTEIN"/>
    <property type="match status" value="1"/>
</dbReference>
<dbReference type="FunFam" id="3.80.10.10:FF:000041">
    <property type="entry name" value="LRR receptor-like serine/threonine-protein kinase ERECTA"/>
    <property type="match status" value="2"/>
</dbReference>